<dbReference type="EC" id="2.7.7.-" evidence="1"/>
<dbReference type="InterPro" id="IPR029044">
    <property type="entry name" value="Nucleotide-diphossugar_trans"/>
</dbReference>
<organism evidence="1 2">
    <name type="scientific">Mesorhizobium shangrilense</name>
    <dbReference type="NCBI Taxonomy" id="460060"/>
    <lineage>
        <taxon>Bacteria</taxon>
        <taxon>Pseudomonadati</taxon>
        <taxon>Pseudomonadota</taxon>
        <taxon>Alphaproteobacteria</taxon>
        <taxon>Hyphomicrobiales</taxon>
        <taxon>Phyllobacteriaceae</taxon>
        <taxon>Mesorhizobium</taxon>
    </lineage>
</organism>
<comment type="caution">
    <text evidence="1">The sequence shown here is derived from an EMBL/GenBank/DDBJ whole genome shotgun (WGS) entry which is preliminary data.</text>
</comment>
<sequence length="258" mass="27419">MTGRIGIILARAGSVRLPGKNTREFAGKPMITWTYERALALINLGHLDHVVVSTDDPEVIYLAPEGIEAIERPMHLATSSATSFDAAVHALLNAEMRFGRMDIVSLLQPTSPLASVASVASVIRSVSCGFAGSAITACAIGERDPSTGWTPTLKSNGMRRITEIATGLTIPTKNPEGQFNIVSMKRADDFDNPTHVITGAAYSVERNAFVERGAFILSRCAGTLVPASEAIDIDTIEDWDAAEKIALAGAIDNVAPTE</sequence>
<dbReference type="CDD" id="cd02513">
    <property type="entry name" value="CMP-NeuAc_Synthase"/>
    <property type="match status" value="1"/>
</dbReference>
<evidence type="ECO:0000313" key="1">
    <source>
        <dbReference type="EMBL" id="MET2832185.1"/>
    </source>
</evidence>
<dbReference type="EMBL" id="JBEWSZ010000008">
    <property type="protein sequence ID" value="MET2832185.1"/>
    <property type="molecule type" value="Genomic_DNA"/>
</dbReference>
<dbReference type="InterPro" id="IPR003329">
    <property type="entry name" value="Cytidylyl_trans"/>
</dbReference>
<dbReference type="PANTHER" id="PTHR21485">
    <property type="entry name" value="HAD SUPERFAMILY MEMBERS CMAS AND KDSC"/>
    <property type="match status" value="1"/>
</dbReference>
<protein>
    <submittedName>
        <fullName evidence="1">Acylneuraminate cytidylyltransferase family protein</fullName>
        <ecNumber evidence="1">2.7.7.-</ecNumber>
    </submittedName>
</protein>
<keyword evidence="2" id="KW-1185">Reference proteome</keyword>
<dbReference type="Gene3D" id="3.90.550.10">
    <property type="entry name" value="Spore Coat Polysaccharide Biosynthesis Protein SpsA, Chain A"/>
    <property type="match status" value="1"/>
</dbReference>
<dbReference type="PANTHER" id="PTHR21485:SF6">
    <property type="entry name" value="N-ACYLNEURAMINATE CYTIDYLYLTRANSFERASE-RELATED"/>
    <property type="match status" value="1"/>
</dbReference>
<keyword evidence="1" id="KW-0808">Transferase</keyword>
<dbReference type="Proteomes" id="UP001548832">
    <property type="component" value="Unassembled WGS sequence"/>
</dbReference>
<dbReference type="Pfam" id="PF02348">
    <property type="entry name" value="CTP_transf_3"/>
    <property type="match status" value="1"/>
</dbReference>
<dbReference type="SUPFAM" id="SSF53448">
    <property type="entry name" value="Nucleotide-diphospho-sugar transferases"/>
    <property type="match status" value="1"/>
</dbReference>
<dbReference type="RefSeq" id="WP_354464412.1">
    <property type="nucleotide sequence ID" value="NZ_JBEWSZ010000008.1"/>
</dbReference>
<name>A0ABV2DQ90_9HYPH</name>
<keyword evidence="1" id="KW-0548">Nucleotidyltransferase</keyword>
<evidence type="ECO:0000313" key="2">
    <source>
        <dbReference type="Proteomes" id="UP001548832"/>
    </source>
</evidence>
<dbReference type="GO" id="GO:0016779">
    <property type="term" value="F:nucleotidyltransferase activity"/>
    <property type="evidence" value="ECO:0007669"/>
    <property type="project" value="UniProtKB-KW"/>
</dbReference>
<reference evidence="1 2" key="1">
    <citation type="submission" date="2024-06" db="EMBL/GenBank/DDBJ databases">
        <authorList>
            <person name="Kim D.-U."/>
        </authorList>
    </citation>
    <scope>NUCLEOTIDE SEQUENCE [LARGE SCALE GENOMIC DNA]</scope>
    <source>
        <strain evidence="1 2">KACC15460</strain>
    </source>
</reference>
<dbReference type="InterPro" id="IPR050793">
    <property type="entry name" value="CMP-NeuNAc_synthase"/>
</dbReference>
<proteinExistence type="predicted"/>
<gene>
    <name evidence="1" type="ORF">ABVQ20_35090</name>
</gene>
<accession>A0ABV2DQ90</accession>